<dbReference type="EMBL" id="AYXG01000024">
    <property type="protein sequence ID" value="EWC64057.1"/>
    <property type="molecule type" value="Genomic_DNA"/>
</dbReference>
<dbReference type="eggNOG" id="COG2129">
    <property type="taxonomic scope" value="Bacteria"/>
</dbReference>
<evidence type="ECO:0000259" key="1">
    <source>
        <dbReference type="Pfam" id="PF00149"/>
    </source>
</evidence>
<dbReference type="Gene3D" id="3.60.21.10">
    <property type="match status" value="2"/>
</dbReference>
<comment type="caution">
    <text evidence="2">The sequence shown here is derived from an EMBL/GenBank/DDBJ whole genome shotgun (WGS) entry which is preliminary data.</text>
</comment>
<protein>
    <recommendedName>
        <fullName evidence="1">Calcineurin-like phosphoesterase domain-containing protein</fullName>
    </recommendedName>
</protein>
<dbReference type="Proteomes" id="UP000019277">
    <property type="component" value="Unassembled WGS sequence"/>
</dbReference>
<dbReference type="InterPro" id="IPR051693">
    <property type="entry name" value="UPF0046_metallophosphoest"/>
</dbReference>
<dbReference type="STRING" id="909613.UO65_0584"/>
<feature type="domain" description="Calcineurin-like phosphoesterase" evidence="1">
    <location>
        <begin position="1"/>
        <end position="233"/>
    </location>
</feature>
<dbReference type="InterPro" id="IPR029052">
    <property type="entry name" value="Metallo-depent_PP-like"/>
</dbReference>
<dbReference type="PANTHER" id="PTHR12905:SF0">
    <property type="entry name" value="CALCINEURIN-LIKE PHOSPHOESTERASE DOMAIN-CONTAINING PROTEIN"/>
    <property type="match status" value="1"/>
</dbReference>
<name>W7J4W9_9PSEU</name>
<dbReference type="OrthoDB" id="3569607at2"/>
<dbReference type="InterPro" id="IPR004843">
    <property type="entry name" value="Calcineurin-like_PHP"/>
</dbReference>
<keyword evidence="3" id="KW-1185">Reference proteome</keyword>
<dbReference type="Pfam" id="PF00149">
    <property type="entry name" value="Metallophos"/>
    <property type="match status" value="1"/>
</dbReference>
<evidence type="ECO:0000313" key="3">
    <source>
        <dbReference type="Proteomes" id="UP000019277"/>
    </source>
</evidence>
<dbReference type="AlphaFoldDB" id="W7J4W9"/>
<dbReference type="PATRIC" id="fig|909613.9.peg.599"/>
<accession>W7J4W9</accession>
<reference evidence="2 3" key="1">
    <citation type="journal article" date="2014" name="Genome Announc.">
        <title>Draft Genome Sequence of the Antitrypanosomally Active Sponge-Associated Bacterium Actinokineospora sp. Strain EG49.</title>
        <authorList>
            <person name="Harjes J."/>
            <person name="Ryu T."/>
            <person name="Abdelmohsen U.R."/>
            <person name="Moitinho-Silva L."/>
            <person name="Horn H."/>
            <person name="Ravasi T."/>
            <person name="Hentschel U."/>
        </authorList>
    </citation>
    <scope>NUCLEOTIDE SEQUENCE [LARGE SCALE GENOMIC DNA]</scope>
    <source>
        <strain evidence="2 3">EG49</strain>
    </source>
</reference>
<dbReference type="PANTHER" id="PTHR12905">
    <property type="entry name" value="METALLOPHOSPHOESTERASE"/>
    <property type="match status" value="1"/>
</dbReference>
<proteinExistence type="predicted"/>
<dbReference type="GO" id="GO:0042545">
    <property type="term" value="P:cell wall modification"/>
    <property type="evidence" value="ECO:0007669"/>
    <property type="project" value="TreeGrafter"/>
</dbReference>
<dbReference type="GO" id="GO:0016787">
    <property type="term" value="F:hydrolase activity"/>
    <property type="evidence" value="ECO:0007669"/>
    <property type="project" value="InterPro"/>
</dbReference>
<sequence length="262" mass="28672">MRVHVVSDVHGNAEALARACDGADALVVLGDLIDFVDYHDHGGGIMGRVFGAEKVGVYADLRRERSHLAASAYARELWAGLADPGSRVDEAIREQYAELFAAMTAPTYATPGNVDTPDLWPEFARDGLRMLDGEVAELGGLRFGFVGGTVLPEGVEPRRGSAFRAYLRSQEDFGASVAKLDEVDVLCTHVPPDLPELTYDVVARRAELGSAALVGLIREQRPRLALFGHVHQPLAPRLRFGRTECVNVGHFQRTGRPYVLRW</sequence>
<evidence type="ECO:0000313" key="2">
    <source>
        <dbReference type="EMBL" id="EWC64057.1"/>
    </source>
</evidence>
<organism evidence="2 3">
    <name type="scientific">Actinokineospora spheciospongiae</name>
    <dbReference type="NCBI Taxonomy" id="909613"/>
    <lineage>
        <taxon>Bacteria</taxon>
        <taxon>Bacillati</taxon>
        <taxon>Actinomycetota</taxon>
        <taxon>Actinomycetes</taxon>
        <taxon>Pseudonocardiales</taxon>
        <taxon>Pseudonocardiaceae</taxon>
        <taxon>Actinokineospora</taxon>
    </lineage>
</organism>
<dbReference type="SUPFAM" id="SSF56300">
    <property type="entry name" value="Metallo-dependent phosphatases"/>
    <property type="match status" value="1"/>
</dbReference>
<dbReference type="RefSeq" id="WP_035278448.1">
    <property type="nucleotide sequence ID" value="NZ_AYXG01000024.1"/>
</dbReference>
<gene>
    <name evidence="2" type="ORF">UO65_0584</name>
</gene>